<dbReference type="EC" id="2.4.1.-" evidence="4"/>
<dbReference type="InterPro" id="IPR035595">
    <property type="entry name" value="UDP_glycos_trans_CS"/>
</dbReference>
<evidence type="ECO:0000313" key="5">
    <source>
        <dbReference type="EMBL" id="PPR81173.1"/>
    </source>
</evidence>
<dbReference type="GO" id="GO:0035251">
    <property type="term" value="F:UDP-glucosyltransferase activity"/>
    <property type="evidence" value="ECO:0007669"/>
    <property type="project" value="InterPro"/>
</dbReference>
<reference evidence="5 6" key="1">
    <citation type="submission" date="2015-01" db="EMBL/GenBank/DDBJ databases">
        <title>Genome of allotetraploid Gossypium barbadense reveals genomic plasticity and fiber elongation in cotton evolution.</title>
        <authorList>
            <person name="Chen X."/>
            <person name="Liu X."/>
            <person name="Zhao B."/>
            <person name="Zheng H."/>
            <person name="Hu Y."/>
            <person name="Lu G."/>
            <person name="Yang C."/>
            <person name="Chen J."/>
            <person name="Shan C."/>
            <person name="Zhang L."/>
            <person name="Zhou Y."/>
            <person name="Wang L."/>
            <person name="Guo W."/>
            <person name="Bai Y."/>
            <person name="Ruan J."/>
            <person name="Shangguan X."/>
            <person name="Mao Y."/>
            <person name="Jiang J."/>
            <person name="Zhu Y."/>
            <person name="Lei J."/>
            <person name="Kang H."/>
            <person name="Chen S."/>
            <person name="He X."/>
            <person name="Wang R."/>
            <person name="Wang Y."/>
            <person name="Chen J."/>
            <person name="Wang L."/>
            <person name="Yu S."/>
            <person name="Wang B."/>
            <person name="Wei J."/>
            <person name="Song S."/>
            <person name="Lu X."/>
            <person name="Gao Z."/>
            <person name="Gu W."/>
            <person name="Deng X."/>
            <person name="Ma D."/>
            <person name="Wang S."/>
            <person name="Liang W."/>
            <person name="Fang L."/>
            <person name="Cai C."/>
            <person name="Zhu X."/>
            <person name="Zhou B."/>
            <person name="Zhang Y."/>
            <person name="Chen Z."/>
            <person name="Xu S."/>
            <person name="Zhu R."/>
            <person name="Wang S."/>
            <person name="Zhang T."/>
            <person name="Zhao G."/>
        </authorList>
    </citation>
    <scope>NUCLEOTIDE SEQUENCE [LARGE SCALE GENOMIC DNA]</scope>
    <source>
        <strain evidence="6">cv. Xinhai21</strain>
        <tissue evidence="5">Leaf</tissue>
    </source>
</reference>
<dbReference type="Pfam" id="PF00201">
    <property type="entry name" value="UDPGT"/>
    <property type="match status" value="2"/>
</dbReference>
<evidence type="ECO:0000256" key="4">
    <source>
        <dbReference type="RuleBase" id="RU362057"/>
    </source>
</evidence>
<gene>
    <name evidence="5" type="ORF">GOBAR_AA39544</name>
</gene>
<sequence>MADKTFHIAMYPWFALGHITPFVHLANKLAENGHKISFFLPAKTLRRVEAFNLHPNLVTFIPIIVPHVEGLPLGAETTNDVPFPLHPLIMTAMDCTEPDIEAYLRELKPHFVFFDFACWLPTLTRKLGIKSVVYCVISSGTIGYLLSPARKIIERGLTGLDLLEPPKGFPSSSVKLRMYEAQGLAAVTTMDYGSGISFAGRHLKSFSYCDAIGFKTCKEIEGPYCEYIGKQFEKPMLYAGPVVPEPPKMALEERWERLLSNFEAKTLIFCTFGSECVLKKDQFQELVLGFELTGLPFLVALKPPTGAQTIESALPEGFQERVNGTGFIYGGWVPQQLILRHPSVGCFVTHCGSGSLAEAMVNDCQLVLVPHFGDQIINARLMALVCPWPYYSVCSFGQQTSREWPQNFLLLASQNIAQSALPEGFQERVNGTGFIYGGWVPQQLILRHPSVGCFVTHCGSGSLAEAMVNDCQLVLVPHFGDQIINARLMAGDLRIGVEVEKREKDGFFTKDDVNKAVKAVMDGDSELGKEVRANHAKWKEFLLAPGLENYYINDFVMKLNNLM</sequence>
<dbReference type="FunFam" id="3.40.50.2000:FF:000037">
    <property type="entry name" value="Glycosyltransferase"/>
    <property type="match status" value="2"/>
</dbReference>
<accession>A0A2P5VQT7</accession>
<evidence type="ECO:0000256" key="3">
    <source>
        <dbReference type="RuleBase" id="RU003718"/>
    </source>
</evidence>
<dbReference type="InterPro" id="IPR002213">
    <property type="entry name" value="UDP_glucos_trans"/>
</dbReference>
<dbReference type="PANTHER" id="PTHR48049:SF167">
    <property type="entry name" value="GLYCOSYLTRANSFERASE"/>
    <property type="match status" value="1"/>
</dbReference>
<name>A0A2P5VQT7_GOSBA</name>
<evidence type="ECO:0000256" key="1">
    <source>
        <dbReference type="ARBA" id="ARBA00009995"/>
    </source>
</evidence>
<evidence type="ECO:0000256" key="2">
    <source>
        <dbReference type="ARBA" id="ARBA00022679"/>
    </source>
</evidence>
<dbReference type="Proteomes" id="UP000239757">
    <property type="component" value="Unassembled WGS sequence"/>
</dbReference>
<dbReference type="AlphaFoldDB" id="A0A2P5VQT7"/>
<dbReference type="EMBL" id="KZ671459">
    <property type="protein sequence ID" value="PPR81173.1"/>
    <property type="molecule type" value="Genomic_DNA"/>
</dbReference>
<protein>
    <recommendedName>
        <fullName evidence="4">Glycosyltransferase</fullName>
        <ecNumber evidence="4">2.4.1.-</ecNumber>
    </recommendedName>
</protein>
<dbReference type="PANTHER" id="PTHR48049">
    <property type="entry name" value="GLYCOSYLTRANSFERASE"/>
    <property type="match status" value="1"/>
</dbReference>
<dbReference type="PROSITE" id="PS00375">
    <property type="entry name" value="UDPGT"/>
    <property type="match status" value="2"/>
</dbReference>
<evidence type="ECO:0000313" key="6">
    <source>
        <dbReference type="Proteomes" id="UP000239757"/>
    </source>
</evidence>
<dbReference type="SUPFAM" id="SSF53756">
    <property type="entry name" value="UDP-Glycosyltransferase/glycogen phosphorylase"/>
    <property type="match status" value="2"/>
</dbReference>
<comment type="similarity">
    <text evidence="1 3">Belongs to the UDP-glycosyltransferase family.</text>
</comment>
<keyword evidence="3" id="KW-0328">Glycosyltransferase</keyword>
<dbReference type="Gene3D" id="3.40.50.2000">
    <property type="entry name" value="Glycogen Phosphorylase B"/>
    <property type="match status" value="3"/>
</dbReference>
<dbReference type="OrthoDB" id="5835829at2759"/>
<organism evidence="5 6">
    <name type="scientific">Gossypium barbadense</name>
    <name type="common">Sea Island cotton</name>
    <name type="synonym">Hibiscus barbadensis</name>
    <dbReference type="NCBI Taxonomy" id="3634"/>
    <lineage>
        <taxon>Eukaryota</taxon>
        <taxon>Viridiplantae</taxon>
        <taxon>Streptophyta</taxon>
        <taxon>Embryophyta</taxon>
        <taxon>Tracheophyta</taxon>
        <taxon>Spermatophyta</taxon>
        <taxon>Magnoliopsida</taxon>
        <taxon>eudicotyledons</taxon>
        <taxon>Gunneridae</taxon>
        <taxon>Pentapetalae</taxon>
        <taxon>rosids</taxon>
        <taxon>malvids</taxon>
        <taxon>Malvales</taxon>
        <taxon>Malvaceae</taxon>
        <taxon>Malvoideae</taxon>
        <taxon>Gossypium</taxon>
    </lineage>
</organism>
<dbReference type="FunFam" id="3.40.50.2000:FF:000087">
    <property type="entry name" value="Glycosyltransferase"/>
    <property type="match status" value="1"/>
</dbReference>
<dbReference type="CDD" id="cd03784">
    <property type="entry name" value="GT1_Gtf-like"/>
    <property type="match status" value="1"/>
</dbReference>
<dbReference type="InterPro" id="IPR050481">
    <property type="entry name" value="UDP-glycosyltransf_plant"/>
</dbReference>
<keyword evidence="2 3" id="KW-0808">Transferase</keyword>
<proteinExistence type="inferred from homology"/>